<evidence type="ECO:0000313" key="2">
    <source>
        <dbReference type="EMBL" id="MQY15342.1"/>
    </source>
</evidence>
<evidence type="ECO:0008006" key="4">
    <source>
        <dbReference type="Google" id="ProtNLM"/>
    </source>
</evidence>
<dbReference type="OrthoDB" id="3264463at2"/>
<dbReference type="Proteomes" id="UP000466345">
    <property type="component" value="Unassembled WGS sequence"/>
</dbReference>
<feature type="compositionally biased region" description="Basic residues" evidence="1">
    <location>
        <begin position="396"/>
        <end position="408"/>
    </location>
</feature>
<evidence type="ECO:0000256" key="1">
    <source>
        <dbReference type="SAM" id="MobiDB-lite"/>
    </source>
</evidence>
<feature type="region of interest" description="Disordered" evidence="1">
    <location>
        <begin position="218"/>
        <end position="251"/>
    </location>
</feature>
<sequence>MTSHSDAQITLRTPSELADALPYLMGFHPNDSIVMVALKGERGTFGGRLRLGIPESREEWSDVSLQLAECLIDGSRKRGVDPVGIIVFLCQDPEGAETPGETMERLRPLAQRLRTACGRFDVPVVEALCISAGRYWSYCCPDGSCCPAEGTPLVEPGTSAMAAAAAYAGIQVRGSIREMEARLTPRAERPRDPQTRALDAAGAALVPRILGTAEWTAPGAEAGEEPGGDPVPAAPPAGARPRRSPAAERRAVRRETLTLAARVMDRLAAAPPPKGAGDTAGDTHDDDRITDDEAAALIMGLQDRTTRDRAAEWMEGADAGPALRLWRALARRCVGAYGEHAAAPVTLAGWVSWAGGDDTAARVCFARALHLDPAYTFAALLHQAVNEGVDPEPLRRSLRRRHRTGRLRGRPDTRRTRPAGVRRPAGPTGTARRRRRDDRASGAAPAS</sequence>
<dbReference type="RefSeq" id="WP_153456179.1">
    <property type="nucleotide sequence ID" value="NZ_WEGJ01000032.1"/>
</dbReference>
<proteinExistence type="predicted"/>
<reference evidence="2 3" key="1">
    <citation type="submission" date="2019-10" db="EMBL/GenBank/DDBJ databases">
        <title>Streptomyces smaragdinus sp. nov. and Streptomyces fabii sp. nov., isolated from the gut of fungus growing-termite Macrotermes natalensis.</title>
        <authorList>
            <person name="Schwitalla J."/>
            <person name="Benndorf R."/>
            <person name="Martin K."/>
            <person name="De Beer W."/>
            <person name="Kaster A.-K."/>
            <person name="Vollmers J."/>
            <person name="Poulsen M."/>
            <person name="Beemelmanns C."/>
        </authorList>
    </citation>
    <scope>NUCLEOTIDE SEQUENCE [LARGE SCALE GENOMIC DNA]</scope>
    <source>
        <strain evidence="2 3">RB5</strain>
    </source>
</reference>
<dbReference type="EMBL" id="WEGJ01000032">
    <property type="protein sequence ID" value="MQY15342.1"/>
    <property type="molecule type" value="Genomic_DNA"/>
</dbReference>
<organism evidence="2 3">
    <name type="scientific">Streptomyces smaragdinus</name>
    <dbReference type="NCBI Taxonomy" id="2585196"/>
    <lineage>
        <taxon>Bacteria</taxon>
        <taxon>Bacillati</taxon>
        <taxon>Actinomycetota</taxon>
        <taxon>Actinomycetes</taxon>
        <taxon>Kitasatosporales</taxon>
        <taxon>Streptomycetaceae</taxon>
        <taxon>Streptomyces</taxon>
    </lineage>
</organism>
<accession>A0A7K0CQR6</accession>
<feature type="region of interest" description="Disordered" evidence="1">
    <location>
        <begin position="265"/>
        <end position="287"/>
    </location>
</feature>
<comment type="caution">
    <text evidence="2">The sequence shown here is derived from an EMBL/GenBank/DDBJ whole genome shotgun (WGS) entry which is preliminary data.</text>
</comment>
<name>A0A7K0CQR6_9ACTN</name>
<dbReference type="Pfam" id="PF13830">
    <property type="entry name" value="DUF4192"/>
    <property type="match status" value="2"/>
</dbReference>
<evidence type="ECO:0000313" key="3">
    <source>
        <dbReference type="Proteomes" id="UP000466345"/>
    </source>
</evidence>
<dbReference type="AlphaFoldDB" id="A0A7K0CQR6"/>
<feature type="compositionally biased region" description="Low complexity" evidence="1">
    <location>
        <begin position="228"/>
        <end position="239"/>
    </location>
</feature>
<protein>
    <recommendedName>
        <fullName evidence="4">DUF4192 domain-containing protein</fullName>
    </recommendedName>
</protein>
<keyword evidence="3" id="KW-1185">Reference proteome</keyword>
<feature type="region of interest" description="Disordered" evidence="1">
    <location>
        <begin position="392"/>
        <end position="447"/>
    </location>
</feature>
<gene>
    <name evidence="2" type="ORF">SRB5_55210</name>
</gene>
<dbReference type="InterPro" id="IPR025447">
    <property type="entry name" value="DUF4192"/>
</dbReference>